<comment type="caution">
    <text evidence="2">The sequence shown here is derived from an EMBL/GenBank/DDBJ whole genome shotgun (WGS) entry which is preliminary data.</text>
</comment>
<name>A0A4C1W8T2_EUMVA</name>
<dbReference type="Proteomes" id="UP000299102">
    <property type="component" value="Unassembled WGS sequence"/>
</dbReference>
<evidence type="ECO:0000313" key="2">
    <source>
        <dbReference type="EMBL" id="GBP46929.1"/>
    </source>
</evidence>
<accession>A0A4C1W8T2</accession>
<dbReference type="AlphaFoldDB" id="A0A4C1W8T2"/>
<reference evidence="2 3" key="1">
    <citation type="journal article" date="2019" name="Commun. Biol.">
        <title>The bagworm genome reveals a unique fibroin gene that provides high tensile strength.</title>
        <authorList>
            <person name="Kono N."/>
            <person name="Nakamura H."/>
            <person name="Ohtoshi R."/>
            <person name="Tomita M."/>
            <person name="Numata K."/>
            <person name="Arakawa K."/>
        </authorList>
    </citation>
    <scope>NUCLEOTIDE SEQUENCE [LARGE SCALE GENOMIC DNA]</scope>
</reference>
<feature type="region of interest" description="Disordered" evidence="1">
    <location>
        <begin position="137"/>
        <end position="175"/>
    </location>
</feature>
<proteinExistence type="predicted"/>
<keyword evidence="3" id="KW-1185">Reference proteome</keyword>
<protein>
    <submittedName>
        <fullName evidence="2">Uncharacterized protein</fullName>
    </submittedName>
</protein>
<sequence length="329" mass="37164">MLRSFSPFTLLSKRRPSLASNLSFSNISPGADSPITRYLAPRWSRASLNLEAKLFPIEYSWIKLALGRVDSRSTFRKYTYLTLAFGSRSLKRVYVKLVIIFYFRVHMYRTFRALGVHYATVVYNGYSHRREVRASGRRFSRVLPPPRRTGKRAASLLSSDDSLDQSDDTVKSSEGEGYFYHRQRDGTELGLVPMVMHKTDTVKNIFKNFPKLRNKKATTRPLVSVLNEKNFSILANKTKRPVSGIGRNSVPAPTINAWSRKSPPSIGIEPAKEATRDPLKPIFSKRAKAAIGLLGDDILTIMSILRVVKSPVLAQLAADLEKLVEERTD</sequence>
<evidence type="ECO:0000256" key="1">
    <source>
        <dbReference type="SAM" id="MobiDB-lite"/>
    </source>
</evidence>
<evidence type="ECO:0000313" key="3">
    <source>
        <dbReference type="Proteomes" id="UP000299102"/>
    </source>
</evidence>
<gene>
    <name evidence="2" type="ORF">EVAR_30961_1</name>
</gene>
<dbReference type="EMBL" id="BGZK01000492">
    <property type="protein sequence ID" value="GBP46929.1"/>
    <property type="molecule type" value="Genomic_DNA"/>
</dbReference>
<organism evidence="2 3">
    <name type="scientific">Eumeta variegata</name>
    <name type="common">Bagworm moth</name>
    <name type="synonym">Eumeta japonica</name>
    <dbReference type="NCBI Taxonomy" id="151549"/>
    <lineage>
        <taxon>Eukaryota</taxon>
        <taxon>Metazoa</taxon>
        <taxon>Ecdysozoa</taxon>
        <taxon>Arthropoda</taxon>
        <taxon>Hexapoda</taxon>
        <taxon>Insecta</taxon>
        <taxon>Pterygota</taxon>
        <taxon>Neoptera</taxon>
        <taxon>Endopterygota</taxon>
        <taxon>Lepidoptera</taxon>
        <taxon>Glossata</taxon>
        <taxon>Ditrysia</taxon>
        <taxon>Tineoidea</taxon>
        <taxon>Psychidae</taxon>
        <taxon>Oiketicinae</taxon>
        <taxon>Eumeta</taxon>
    </lineage>
</organism>